<evidence type="ECO:0000313" key="1">
    <source>
        <dbReference type="EMBL" id="MDU0343165.1"/>
    </source>
</evidence>
<name>A0ABU3SEE0_9HYPH</name>
<proteinExistence type="predicted"/>
<evidence type="ECO:0000313" key="2">
    <source>
        <dbReference type="Proteomes" id="UP001254257"/>
    </source>
</evidence>
<reference evidence="1 2" key="1">
    <citation type="submission" date="2023-09" db="EMBL/GenBank/DDBJ databases">
        <title>Whole genome shotgun sequencing (WGS) of Bosea sp. ZW T0_25, isolated from stored onions (Allium cepa).</title>
        <authorList>
            <person name="Stoll D.A."/>
            <person name="Huch M."/>
        </authorList>
    </citation>
    <scope>NUCLEOTIDE SEQUENCE [LARGE SCALE GENOMIC DNA]</scope>
    <source>
        <strain evidence="1 2">ZW T0_25</strain>
    </source>
</reference>
<gene>
    <name evidence="1" type="ORF">RKE40_25000</name>
</gene>
<keyword evidence="2" id="KW-1185">Reference proteome</keyword>
<organism evidence="1 2">
    <name type="scientific">Bosea rubneri</name>
    <dbReference type="NCBI Taxonomy" id="3075434"/>
    <lineage>
        <taxon>Bacteria</taxon>
        <taxon>Pseudomonadati</taxon>
        <taxon>Pseudomonadota</taxon>
        <taxon>Alphaproteobacteria</taxon>
        <taxon>Hyphomicrobiales</taxon>
        <taxon>Boseaceae</taxon>
        <taxon>Bosea</taxon>
    </lineage>
</organism>
<protein>
    <submittedName>
        <fullName evidence="1">Uncharacterized protein</fullName>
    </submittedName>
</protein>
<sequence>MDLNILHHALAMRLAENLRRPSLKPVVFVKQRNGTRAGPLSFPFRRRVSRLASDVRKIFTHPERTRA</sequence>
<accession>A0ABU3SEE0</accession>
<dbReference type="EMBL" id="JAWDID010000060">
    <property type="protein sequence ID" value="MDU0343165.1"/>
    <property type="molecule type" value="Genomic_DNA"/>
</dbReference>
<comment type="caution">
    <text evidence="1">The sequence shown here is derived from an EMBL/GenBank/DDBJ whole genome shotgun (WGS) entry which is preliminary data.</text>
</comment>
<dbReference type="RefSeq" id="WP_316020904.1">
    <property type="nucleotide sequence ID" value="NZ_JAWDID010000060.1"/>
</dbReference>
<dbReference type="Proteomes" id="UP001254257">
    <property type="component" value="Unassembled WGS sequence"/>
</dbReference>